<keyword evidence="3" id="KW-0645">Protease</keyword>
<dbReference type="InterPro" id="IPR029058">
    <property type="entry name" value="AB_hydrolase_fold"/>
</dbReference>
<evidence type="ECO:0000256" key="3">
    <source>
        <dbReference type="ARBA" id="ARBA00022670"/>
    </source>
</evidence>
<dbReference type="PROSITE" id="PS00560">
    <property type="entry name" value="CARBOXYPEPT_SER_HIS"/>
    <property type="match status" value="1"/>
</dbReference>
<name>A0A165RWJ5_9AGAM</name>
<dbReference type="OrthoDB" id="443318at2759"/>
<evidence type="ECO:0000256" key="5">
    <source>
        <dbReference type="ARBA" id="ARBA00023180"/>
    </source>
</evidence>
<dbReference type="Gene3D" id="3.40.50.1820">
    <property type="entry name" value="alpha/beta hydrolase"/>
    <property type="match status" value="1"/>
</dbReference>
<dbReference type="InParanoid" id="A0A165RWJ5"/>
<evidence type="ECO:0000256" key="2">
    <source>
        <dbReference type="ARBA" id="ARBA00022645"/>
    </source>
</evidence>
<dbReference type="InterPro" id="IPR001563">
    <property type="entry name" value="Peptidase_S10"/>
</dbReference>
<evidence type="ECO:0000256" key="1">
    <source>
        <dbReference type="ARBA" id="ARBA00009431"/>
    </source>
</evidence>
<keyword evidence="7" id="KW-1185">Reference proteome</keyword>
<evidence type="ECO:0000313" key="7">
    <source>
        <dbReference type="Proteomes" id="UP000076761"/>
    </source>
</evidence>
<dbReference type="GO" id="GO:0006508">
    <property type="term" value="P:proteolysis"/>
    <property type="evidence" value="ECO:0007669"/>
    <property type="project" value="UniProtKB-KW"/>
</dbReference>
<keyword evidence="5" id="KW-0325">Glycoprotein</keyword>
<evidence type="ECO:0000256" key="4">
    <source>
        <dbReference type="ARBA" id="ARBA00022801"/>
    </source>
</evidence>
<dbReference type="EMBL" id="KV425578">
    <property type="protein sequence ID" value="KZT24363.1"/>
    <property type="molecule type" value="Genomic_DNA"/>
</dbReference>
<keyword evidence="2" id="KW-0121">Carboxypeptidase</keyword>
<gene>
    <name evidence="6" type="ORF">NEOLEDRAFT_1179355</name>
</gene>
<dbReference type="InterPro" id="IPR033124">
    <property type="entry name" value="Ser_caboxypep_his_AS"/>
</dbReference>
<accession>A0A165RWJ5</accession>
<evidence type="ECO:0000313" key="6">
    <source>
        <dbReference type="EMBL" id="KZT24363.1"/>
    </source>
</evidence>
<dbReference type="Proteomes" id="UP000076761">
    <property type="component" value="Unassembled WGS sequence"/>
</dbReference>
<protein>
    <submittedName>
        <fullName evidence="6">Alpha/beta-hydrolase</fullName>
    </submittedName>
</protein>
<dbReference type="SUPFAM" id="SSF53474">
    <property type="entry name" value="alpha/beta-Hydrolases"/>
    <property type="match status" value="1"/>
</dbReference>
<sequence>MFIASGDMLRTSYDHVAALLERGVQVLIYTGTYDWICNWVGNERWVMALEWSGKEELAEAEMRGWNVDGKEVGKTRSARTLSWVTIYGAGHMAPYDKPKESLEMVNRWLAGQEL</sequence>
<organism evidence="6 7">
    <name type="scientific">Neolentinus lepideus HHB14362 ss-1</name>
    <dbReference type="NCBI Taxonomy" id="1314782"/>
    <lineage>
        <taxon>Eukaryota</taxon>
        <taxon>Fungi</taxon>
        <taxon>Dikarya</taxon>
        <taxon>Basidiomycota</taxon>
        <taxon>Agaricomycotina</taxon>
        <taxon>Agaricomycetes</taxon>
        <taxon>Gloeophyllales</taxon>
        <taxon>Gloeophyllaceae</taxon>
        <taxon>Neolentinus</taxon>
    </lineage>
</organism>
<proteinExistence type="inferred from homology"/>
<dbReference type="AlphaFoldDB" id="A0A165RWJ5"/>
<dbReference type="GO" id="GO:0004185">
    <property type="term" value="F:serine-type carboxypeptidase activity"/>
    <property type="evidence" value="ECO:0007669"/>
    <property type="project" value="InterPro"/>
</dbReference>
<dbReference type="Pfam" id="PF00450">
    <property type="entry name" value="Peptidase_S10"/>
    <property type="match status" value="1"/>
</dbReference>
<reference evidence="6 7" key="1">
    <citation type="journal article" date="2016" name="Mol. Biol. Evol.">
        <title>Comparative Genomics of Early-Diverging Mushroom-Forming Fungi Provides Insights into the Origins of Lignocellulose Decay Capabilities.</title>
        <authorList>
            <person name="Nagy L.G."/>
            <person name="Riley R."/>
            <person name="Tritt A."/>
            <person name="Adam C."/>
            <person name="Daum C."/>
            <person name="Floudas D."/>
            <person name="Sun H."/>
            <person name="Yadav J.S."/>
            <person name="Pangilinan J."/>
            <person name="Larsson K.H."/>
            <person name="Matsuura K."/>
            <person name="Barry K."/>
            <person name="Labutti K."/>
            <person name="Kuo R."/>
            <person name="Ohm R.A."/>
            <person name="Bhattacharya S.S."/>
            <person name="Shirouzu T."/>
            <person name="Yoshinaga Y."/>
            <person name="Martin F.M."/>
            <person name="Grigoriev I.V."/>
            <person name="Hibbett D.S."/>
        </authorList>
    </citation>
    <scope>NUCLEOTIDE SEQUENCE [LARGE SCALE GENOMIC DNA]</scope>
    <source>
        <strain evidence="6 7">HHB14362 ss-1</strain>
    </source>
</reference>
<dbReference type="STRING" id="1314782.A0A165RWJ5"/>
<comment type="similarity">
    <text evidence="1">Belongs to the peptidase S10 family.</text>
</comment>
<keyword evidence="4 6" id="KW-0378">Hydrolase</keyword>